<reference evidence="3 4" key="1">
    <citation type="submission" date="2024-09" db="EMBL/GenBank/DDBJ databases">
        <authorList>
            <person name="Sun Q."/>
            <person name="Mori K."/>
        </authorList>
    </citation>
    <scope>NUCLEOTIDE SEQUENCE [LARGE SCALE GENOMIC DNA]</scope>
    <source>
        <strain evidence="3 4">CECT 9424</strain>
    </source>
</reference>
<proteinExistence type="inferred from homology"/>
<dbReference type="RefSeq" id="WP_377068199.1">
    <property type="nucleotide sequence ID" value="NZ_JBHMEC010000009.1"/>
</dbReference>
<dbReference type="InterPro" id="IPR006015">
    <property type="entry name" value="Universal_stress_UspA"/>
</dbReference>
<dbReference type="SUPFAM" id="SSF52402">
    <property type="entry name" value="Adenine nucleotide alpha hydrolases-like"/>
    <property type="match status" value="2"/>
</dbReference>
<dbReference type="EMBL" id="JBHMEC010000009">
    <property type="protein sequence ID" value="MFB9149366.1"/>
    <property type="molecule type" value="Genomic_DNA"/>
</dbReference>
<dbReference type="Pfam" id="PF00582">
    <property type="entry name" value="Usp"/>
    <property type="match status" value="2"/>
</dbReference>
<name>A0ABV5HZV2_9RHOB</name>
<evidence type="ECO:0000313" key="3">
    <source>
        <dbReference type="EMBL" id="MFB9149366.1"/>
    </source>
</evidence>
<dbReference type="InterPro" id="IPR006016">
    <property type="entry name" value="UspA"/>
</dbReference>
<comment type="caution">
    <text evidence="3">The sequence shown here is derived from an EMBL/GenBank/DDBJ whole genome shotgun (WGS) entry which is preliminary data.</text>
</comment>
<comment type="similarity">
    <text evidence="1">Belongs to the universal stress protein A family.</text>
</comment>
<dbReference type="PANTHER" id="PTHR46268">
    <property type="entry name" value="STRESS RESPONSE PROTEIN NHAX"/>
    <property type="match status" value="1"/>
</dbReference>
<dbReference type="Proteomes" id="UP001589670">
    <property type="component" value="Unassembled WGS sequence"/>
</dbReference>
<feature type="domain" description="UspA" evidence="2">
    <location>
        <begin position="170"/>
        <end position="288"/>
    </location>
</feature>
<accession>A0ABV5HZV2</accession>
<evidence type="ECO:0000313" key="4">
    <source>
        <dbReference type="Proteomes" id="UP001589670"/>
    </source>
</evidence>
<gene>
    <name evidence="3" type="ORF">ACFFU4_06320</name>
</gene>
<dbReference type="Gene3D" id="3.40.50.12370">
    <property type="match status" value="1"/>
</dbReference>
<dbReference type="CDD" id="cd00293">
    <property type="entry name" value="USP-like"/>
    <property type="match status" value="2"/>
</dbReference>
<feature type="domain" description="UspA" evidence="2">
    <location>
        <begin position="8"/>
        <end position="161"/>
    </location>
</feature>
<keyword evidence="4" id="KW-1185">Reference proteome</keyword>
<protein>
    <submittedName>
        <fullName evidence="3">Universal stress protein</fullName>
    </submittedName>
</protein>
<dbReference type="PRINTS" id="PR01438">
    <property type="entry name" value="UNVRSLSTRESS"/>
</dbReference>
<evidence type="ECO:0000259" key="2">
    <source>
        <dbReference type="Pfam" id="PF00582"/>
    </source>
</evidence>
<sequence length="289" mass="31166">MNDTIINNKIIALVDGSIYSESVCHHAAWIAKRTDAPVELIHVLGRRGGPEKQDLSGSIRLGARTKLMEELAELDAQRAKLISHRGRAVLEDARAIVDQDGITEITTRLRHGDIVETITGIEESARVILIGKRGEAADFAKGHLGSNLERIVRAAHRPVLVASRAFQPIESVLVAYDGGSSSMKAVDHIARSPLFADLKVTVVTVGSETPDISKGLEDARALLKAAGIEADTRVIEGQPETELGKLVEDEGFGMVVMGAYGHSRIRSLVIGSTTTEMVRSCKVPVVLMR</sequence>
<organism evidence="3 4">
    <name type="scientific">Roseovarius ramblicola</name>
    <dbReference type="NCBI Taxonomy" id="2022336"/>
    <lineage>
        <taxon>Bacteria</taxon>
        <taxon>Pseudomonadati</taxon>
        <taxon>Pseudomonadota</taxon>
        <taxon>Alphaproteobacteria</taxon>
        <taxon>Rhodobacterales</taxon>
        <taxon>Roseobacteraceae</taxon>
        <taxon>Roseovarius</taxon>
    </lineage>
</organism>
<evidence type="ECO:0000256" key="1">
    <source>
        <dbReference type="ARBA" id="ARBA00008791"/>
    </source>
</evidence>
<dbReference type="PANTHER" id="PTHR46268:SF15">
    <property type="entry name" value="UNIVERSAL STRESS PROTEIN HP_0031"/>
    <property type="match status" value="1"/>
</dbReference>